<comment type="caution">
    <text evidence="1">The sequence shown here is derived from an EMBL/GenBank/DDBJ whole genome shotgun (WGS) entry which is preliminary data.</text>
</comment>
<reference evidence="1" key="1">
    <citation type="submission" date="2021-06" db="EMBL/GenBank/DDBJ databases">
        <authorList>
            <person name="Kallberg Y."/>
            <person name="Tangrot J."/>
            <person name="Rosling A."/>
        </authorList>
    </citation>
    <scope>NUCLEOTIDE SEQUENCE</scope>
    <source>
        <strain evidence="1">MA461A</strain>
    </source>
</reference>
<keyword evidence="2" id="KW-1185">Reference proteome</keyword>
<sequence length="49" mass="5509">SNLLVALSEVNKYHSKNFLIIVYIHASFSLSLLNTVLSRNMILIGAYVE</sequence>
<organism evidence="1 2">
    <name type="scientific">Racocetra persica</name>
    <dbReference type="NCBI Taxonomy" id="160502"/>
    <lineage>
        <taxon>Eukaryota</taxon>
        <taxon>Fungi</taxon>
        <taxon>Fungi incertae sedis</taxon>
        <taxon>Mucoromycota</taxon>
        <taxon>Glomeromycotina</taxon>
        <taxon>Glomeromycetes</taxon>
        <taxon>Diversisporales</taxon>
        <taxon>Gigasporaceae</taxon>
        <taxon>Racocetra</taxon>
    </lineage>
</organism>
<dbReference type="Proteomes" id="UP000789920">
    <property type="component" value="Unassembled WGS sequence"/>
</dbReference>
<proteinExistence type="predicted"/>
<accession>A0ACA9S5S5</accession>
<name>A0ACA9S5S5_9GLOM</name>
<evidence type="ECO:0000313" key="2">
    <source>
        <dbReference type="Proteomes" id="UP000789920"/>
    </source>
</evidence>
<evidence type="ECO:0000313" key="1">
    <source>
        <dbReference type="EMBL" id="CAG8826478.1"/>
    </source>
</evidence>
<protein>
    <submittedName>
        <fullName evidence="1">16081_t:CDS:1</fullName>
    </submittedName>
</protein>
<gene>
    <name evidence="1" type="ORF">RPERSI_LOCUS26748</name>
</gene>
<dbReference type="EMBL" id="CAJVQC010092248">
    <property type="protein sequence ID" value="CAG8826478.1"/>
    <property type="molecule type" value="Genomic_DNA"/>
</dbReference>
<feature type="non-terminal residue" evidence="1">
    <location>
        <position position="49"/>
    </location>
</feature>
<feature type="non-terminal residue" evidence="1">
    <location>
        <position position="1"/>
    </location>
</feature>